<organism evidence="2 3">
    <name type="scientific">Phytophthora megakarya</name>
    <dbReference type="NCBI Taxonomy" id="4795"/>
    <lineage>
        <taxon>Eukaryota</taxon>
        <taxon>Sar</taxon>
        <taxon>Stramenopiles</taxon>
        <taxon>Oomycota</taxon>
        <taxon>Peronosporomycetes</taxon>
        <taxon>Peronosporales</taxon>
        <taxon>Peronosporaceae</taxon>
        <taxon>Phytophthora</taxon>
    </lineage>
</organism>
<evidence type="ECO:0000256" key="1">
    <source>
        <dbReference type="SAM" id="MobiDB-lite"/>
    </source>
</evidence>
<proteinExistence type="predicted"/>
<feature type="region of interest" description="Disordered" evidence="1">
    <location>
        <begin position="1"/>
        <end position="54"/>
    </location>
</feature>
<dbReference type="CDD" id="cd00303">
    <property type="entry name" value="retropepsin_like"/>
    <property type="match status" value="1"/>
</dbReference>
<comment type="caution">
    <text evidence="2">The sequence shown here is derived from an EMBL/GenBank/DDBJ whole genome shotgun (WGS) entry which is preliminary data.</text>
</comment>
<feature type="compositionally biased region" description="Basic residues" evidence="1">
    <location>
        <begin position="42"/>
        <end position="54"/>
    </location>
</feature>
<dbReference type="OrthoDB" id="117261at2759"/>
<feature type="non-terminal residue" evidence="2">
    <location>
        <position position="1"/>
    </location>
</feature>
<keyword evidence="3" id="KW-1185">Reference proteome</keyword>
<feature type="compositionally biased region" description="Basic and acidic residues" evidence="1">
    <location>
        <begin position="1"/>
        <end position="10"/>
    </location>
</feature>
<sequence>VELPADHGDDGQQAGVVVSSTDEGGKSDEAAVSTEATLQVSRARRKHDKKIRKARAREQRKLRVWLSMHQYPDDTYVAFEEMWRRQQGKKPKLMSGEEAVAPGHRQPCSTVMRTVKKKEVVKQYAYHSGSVYRPPSLEWVDGGVGDEWRSVKLDTGAQYSVVGESWKELGEKQSKLPVVDFVEGFTGAVARVIGVWKFQFRTQYGQAMSVEALMVEGAADEFLLGEDWMLENGVKIDFTSCEMKWYSEDDKKIVPFSCAAGDQQPARVART</sequence>
<reference evidence="3" key="1">
    <citation type="submission" date="2017-03" db="EMBL/GenBank/DDBJ databases">
        <title>Phytopthora megakarya and P. palmivora, two closely related causual agents of cacao black pod achieved similar genome size and gene model numbers by different mechanisms.</title>
        <authorList>
            <person name="Ali S."/>
            <person name="Shao J."/>
            <person name="Larry D.J."/>
            <person name="Kronmiller B."/>
            <person name="Shen D."/>
            <person name="Strem M.D."/>
            <person name="Melnick R.L."/>
            <person name="Guiltinan M.J."/>
            <person name="Tyler B.M."/>
            <person name="Meinhardt L.W."/>
            <person name="Bailey B.A."/>
        </authorList>
    </citation>
    <scope>NUCLEOTIDE SEQUENCE [LARGE SCALE GENOMIC DNA]</scope>
    <source>
        <strain evidence="3">zdho120</strain>
    </source>
</reference>
<dbReference type="Proteomes" id="UP000198211">
    <property type="component" value="Unassembled WGS sequence"/>
</dbReference>
<dbReference type="Gene3D" id="2.40.70.10">
    <property type="entry name" value="Acid Proteases"/>
    <property type="match status" value="1"/>
</dbReference>
<protein>
    <submittedName>
        <fullName evidence="2">Uncharacterized protein</fullName>
    </submittedName>
</protein>
<evidence type="ECO:0000313" key="3">
    <source>
        <dbReference type="Proteomes" id="UP000198211"/>
    </source>
</evidence>
<accession>A0A225UCM4</accession>
<evidence type="ECO:0000313" key="2">
    <source>
        <dbReference type="EMBL" id="OWY90670.1"/>
    </source>
</evidence>
<dbReference type="EMBL" id="NBNE01022253">
    <property type="protein sequence ID" value="OWY90670.1"/>
    <property type="molecule type" value="Genomic_DNA"/>
</dbReference>
<name>A0A225UCM4_9STRA</name>
<dbReference type="SUPFAM" id="SSF50630">
    <property type="entry name" value="Acid proteases"/>
    <property type="match status" value="1"/>
</dbReference>
<dbReference type="InterPro" id="IPR021109">
    <property type="entry name" value="Peptidase_aspartic_dom_sf"/>
</dbReference>
<dbReference type="AlphaFoldDB" id="A0A225UCM4"/>
<gene>
    <name evidence="2" type="ORF">PHMEG_00041099</name>
</gene>